<dbReference type="HAMAP" id="MF_00161">
    <property type="entry name" value="LspA"/>
    <property type="match status" value="1"/>
</dbReference>
<feature type="transmembrane region" description="Helical" evidence="9">
    <location>
        <begin position="20"/>
        <end position="41"/>
    </location>
</feature>
<evidence type="ECO:0000256" key="9">
    <source>
        <dbReference type="HAMAP-Rule" id="MF_00161"/>
    </source>
</evidence>
<dbReference type="UniPathway" id="UPA00665"/>
<feature type="transmembrane region" description="Helical" evidence="9">
    <location>
        <begin position="79"/>
        <end position="99"/>
    </location>
</feature>
<evidence type="ECO:0000256" key="4">
    <source>
        <dbReference type="ARBA" id="ARBA00022692"/>
    </source>
</evidence>
<dbReference type="PANTHER" id="PTHR33695:SF1">
    <property type="entry name" value="LIPOPROTEIN SIGNAL PEPTIDASE"/>
    <property type="match status" value="1"/>
</dbReference>
<dbReference type="PRINTS" id="PR00781">
    <property type="entry name" value="LIPOSIGPTASE"/>
</dbReference>
<comment type="catalytic activity">
    <reaction evidence="9 10">
        <text>Release of signal peptides from bacterial membrane prolipoproteins. Hydrolyzes -Xaa-Yaa-Zaa-|-(S,diacylglyceryl)Cys-, in which Xaa is hydrophobic (preferably Leu), and Yaa (Ala or Ser) and Zaa (Gly or Ala) have small, neutral side chains.</text>
        <dbReference type="EC" id="3.4.23.36"/>
    </reaction>
</comment>
<feature type="transmembrane region" description="Helical" evidence="9">
    <location>
        <begin position="143"/>
        <end position="164"/>
    </location>
</feature>
<proteinExistence type="inferred from homology"/>
<dbReference type="Pfam" id="PF01252">
    <property type="entry name" value="Peptidase_A8"/>
    <property type="match status" value="1"/>
</dbReference>
<comment type="function">
    <text evidence="9 10">This protein specifically catalyzes the removal of signal peptides from prolipoproteins.</text>
</comment>
<comment type="pathway">
    <text evidence="9">Protein modification; lipoprotein biosynthesis (signal peptide cleavage).</text>
</comment>
<comment type="subcellular location">
    <subcellularLocation>
        <location evidence="9">Cell membrane</location>
        <topology evidence="9">Multi-pass membrane protein</topology>
    </subcellularLocation>
</comment>
<dbReference type="GO" id="GO:0004190">
    <property type="term" value="F:aspartic-type endopeptidase activity"/>
    <property type="evidence" value="ECO:0007669"/>
    <property type="project" value="UniProtKB-UniRule"/>
</dbReference>
<evidence type="ECO:0000256" key="5">
    <source>
        <dbReference type="ARBA" id="ARBA00022750"/>
    </source>
</evidence>
<organism evidence="12 13">
    <name type="scientific">Teichococcus aestuarii</name>
    <dbReference type="NCBI Taxonomy" id="568898"/>
    <lineage>
        <taxon>Bacteria</taxon>
        <taxon>Pseudomonadati</taxon>
        <taxon>Pseudomonadota</taxon>
        <taxon>Alphaproteobacteria</taxon>
        <taxon>Acetobacterales</taxon>
        <taxon>Roseomonadaceae</taxon>
        <taxon>Roseomonas</taxon>
    </lineage>
</organism>
<evidence type="ECO:0000256" key="11">
    <source>
        <dbReference type="RuleBase" id="RU004181"/>
    </source>
</evidence>
<dbReference type="EC" id="3.4.23.36" evidence="9"/>
<comment type="similarity">
    <text evidence="1 9 11">Belongs to the peptidase A8 family.</text>
</comment>
<dbReference type="AlphaFoldDB" id="A0A2U1UYN6"/>
<accession>A0A2U1UYN6</accession>
<evidence type="ECO:0000256" key="10">
    <source>
        <dbReference type="RuleBase" id="RU000594"/>
    </source>
</evidence>
<keyword evidence="4 9" id="KW-0812">Transmembrane</keyword>
<evidence type="ECO:0000256" key="3">
    <source>
        <dbReference type="ARBA" id="ARBA00022670"/>
    </source>
</evidence>
<evidence type="ECO:0000313" key="12">
    <source>
        <dbReference type="EMBL" id="PWC26766.1"/>
    </source>
</evidence>
<dbReference type="PROSITE" id="PS00855">
    <property type="entry name" value="SPASE_II"/>
    <property type="match status" value="1"/>
</dbReference>
<dbReference type="InterPro" id="IPR001872">
    <property type="entry name" value="Peptidase_A8"/>
</dbReference>
<dbReference type="GO" id="GO:0005886">
    <property type="term" value="C:plasma membrane"/>
    <property type="evidence" value="ECO:0007669"/>
    <property type="project" value="UniProtKB-SubCell"/>
</dbReference>
<keyword evidence="5 9" id="KW-0064">Aspartyl protease</keyword>
<dbReference type="PANTHER" id="PTHR33695">
    <property type="entry name" value="LIPOPROTEIN SIGNAL PEPTIDASE"/>
    <property type="match status" value="1"/>
</dbReference>
<dbReference type="Proteomes" id="UP000245048">
    <property type="component" value="Unassembled WGS sequence"/>
</dbReference>
<keyword evidence="13" id="KW-1185">Reference proteome</keyword>
<keyword evidence="6 9" id="KW-0378">Hydrolase</keyword>
<gene>
    <name evidence="9 12" type="primary">lspA</name>
    <name evidence="12" type="ORF">CR165_21590</name>
</gene>
<dbReference type="NCBIfam" id="TIGR00077">
    <property type="entry name" value="lspA"/>
    <property type="match status" value="1"/>
</dbReference>
<feature type="active site" evidence="9">
    <location>
        <position position="151"/>
    </location>
</feature>
<dbReference type="OrthoDB" id="9810259at2"/>
<protein>
    <recommendedName>
        <fullName evidence="9">Lipoprotein signal peptidase</fullName>
        <ecNumber evidence="9">3.4.23.36</ecNumber>
    </recommendedName>
    <alternativeName>
        <fullName evidence="9">Prolipoprotein signal peptidase</fullName>
    </alternativeName>
    <alternativeName>
        <fullName evidence="9">Signal peptidase II</fullName>
        <shortName evidence="9">SPase II</shortName>
    </alternativeName>
</protein>
<feature type="transmembrane region" description="Helical" evidence="9">
    <location>
        <begin position="106"/>
        <end position="123"/>
    </location>
</feature>
<dbReference type="GO" id="GO:0006508">
    <property type="term" value="P:proteolysis"/>
    <property type="evidence" value="ECO:0007669"/>
    <property type="project" value="UniProtKB-KW"/>
</dbReference>
<dbReference type="EMBL" id="PDOA01000025">
    <property type="protein sequence ID" value="PWC26766.1"/>
    <property type="molecule type" value="Genomic_DNA"/>
</dbReference>
<keyword evidence="8 9" id="KW-0472">Membrane</keyword>
<sequence length="184" mass="19611">MAEGEPEAEAQRPSGTRPAWVWGVATALLALVLDQGTKWWVLTELMDPPRLIPVSSFFNLTLGWNRGVSFGLLSADHPALPWLLSSLALSVVAGLIVWMARDGRPWMAASVGFIGGGALGNVVDRLRHGAVTDFLDFHAAGYHWPAFNLADSAIFVGVAMLLLVGGKNEATGAGTRDPVLRAEP</sequence>
<keyword evidence="7 9" id="KW-1133">Transmembrane helix</keyword>
<evidence type="ECO:0000256" key="1">
    <source>
        <dbReference type="ARBA" id="ARBA00006139"/>
    </source>
</evidence>
<keyword evidence="2 9" id="KW-1003">Cell membrane</keyword>
<keyword evidence="3 9" id="KW-0645">Protease</keyword>
<evidence type="ECO:0000256" key="2">
    <source>
        <dbReference type="ARBA" id="ARBA00022475"/>
    </source>
</evidence>
<evidence type="ECO:0000256" key="7">
    <source>
        <dbReference type="ARBA" id="ARBA00022989"/>
    </source>
</evidence>
<evidence type="ECO:0000256" key="8">
    <source>
        <dbReference type="ARBA" id="ARBA00023136"/>
    </source>
</evidence>
<feature type="active site" evidence="9">
    <location>
        <position position="133"/>
    </location>
</feature>
<comment type="caution">
    <text evidence="12">The sequence shown here is derived from an EMBL/GenBank/DDBJ whole genome shotgun (WGS) entry which is preliminary data.</text>
</comment>
<evidence type="ECO:0000256" key="6">
    <source>
        <dbReference type="ARBA" id="ARBA00022801"/>
    </source>
</evidence>
<reference evidence="13" key="1">
    <citation type="submission" date="2017-10" db="EMBL/GenBank/DDBJ databases">
        <authorList>
            <person name="Toshchakov S.V."/>
            <person name="Goeva M.A."/>
        </authorList>
    </citation>
    <scope>NUCLEOTIDE SEQUENCE [LARGE SCALE GENOMIC DNA]</scope>
    <source>
        <strain evidence="13">JR1/69-1-13</strain>
    </source>
</reference>
<name>A0A2U1UYN6_9PROT</name>
<evidence type="ECO:0000313" key="13">
    <source>
        <dbReference type="Proteomes" id="UP000245048"/>
    </source>
</evidence>